<proteinExistence type="predicted"/>
<name>A0ABW0H085_9HYPH</name>
<keyword evidence="2" id="KW-1185">Reference proteome</keyword>
<dbReference type="RefSeq" id="WP_378231217.1">
    <property type="nucleotide sequence ID" value="NZ_JBHSLL010000056.1"/>
</dbReference>
<reference evidence="2" key="1">
    <citation type="journal article" date="2019" name="Int. J. Syst. Evol. Microbiol.">
        <title>The Global Catalogue of Microorganisms (GCM) 10K type strain sequencing project: providing services to taxonomists for standard genome sequencing and annotation.</title>
        <authorList>
            <consortium name="The Broad Institute Genomics Platform"/>
            <consortium name="The Broad Institute Genome Sequencing Center for Infectious Disease"/>
            <person name="Wu L."/>
            <person name="Ma J."/>
        </authorList>
    </citation>
    <scope>NUCLEOTIDE SEQUENCE [LARGE SCALE GENOMIC DNA]</scope>
    <source>
        <strain evidence="2">CGMCC 4.1415</strain>
    </source>
</reference>
<protein>
    <recommendedName>
        <fullName evidence="3">Type I secretion protein</fullName>
    </recommendedName>
</protein>
<evidence type="ECO:0008006" key="3">
    <source>
        <dbReference type="Google" id="ProtNLM"/>
    </source>
</evidence>
<accession>A0ABW0H085</accession>
<sequence length="665" mass="71254">MTTMDRITEEIAHFIGLFGVPSEDARIRDIYEDFTPDQSTPTIPDEANVAAGTPAAPYELLGFEPWVNYYSPGPQIVKLFPRISVKLEKIGVPEDGPDQIAYSGFLWPRHLAGSSQSQLPQIEPPGSVVNHLNQLIHLSDNDYFGVGDHGLRFSPEAVDNASLLDFADEALALSPIGELERPGSTEAIKDLIPTTLASLETFSLDASGPAQVFLHKAVTIDGIYVNGELVEEAPDIADYYSFEDEEDEAADGEPDYNAQLTPDGHFIVDVSVELDAGGNTLVNNVVMKNFWTAATVTAVVGDHIELNAIIQINALCDSDSITSAIAGWTQDDAVNQFLNIATFERIDAMEDHEPAGTGAVSFPKHWVVTEISGDLLIVNWLEQFTFQSDNDIGIVSSSGVTTKIIAGDNLGVNQVSIYELAFTYDLIIIGGSWYDANIIQQMNVLFDNDLIGAVSAFETTGEGSVSTSGNLLWNQAHIVNIGGADNYDALPSHYLEAANNLAAGNETIPGGVLDDAMFAGLGALRVLYIEGDLLNLQYIKQTNILGDSDQIALAMDAFGPHPEAAWTLSTGANALLNNAGIVDLDSLGKTYVGGEQYSQELLIQAELVSSKPDLWGQDPDALVSEAVAFLDDAMIADSSHEAAPGVYIADDLDAPSSDGLHTMLG</sequence>
<organism evidence="1 2">
    <name type="scientific">Aquamicrobium segne</name>
    <dbReference type="NCBI Taxonomy" id="469547"/>
    <lineage>
        <taxon>Bacteria</taxon>
        <taxon>Pseudomonadati</taxon>
        <taxon>Pseudomonadota</taxon>
        <taxon>Alphaproteobacteria</taxon>
        <taxon>Hyphomicrobiales</taxon>
        <taxon>Phyllobacteriaceae</taxon>
        <taxon>Aquamicrobium</taxon>
    </lineage>
</organism>
<dbReference type="EMBL" id="JBHSLL010000056">
    <property type="protein sequence ID" value="MFC5387337.1"/>
    <property type="molecule type" value="Genomic_DNA"/>
</dbReference>
<gene>
    <name evidence="1" type="ORF">ACFPLB_15360</name>
</gene>
<evidence type="ECO:0000313" key="1">
    <source>
        <dbReference type="EMBL" id="MFC5387337.1"/>
    </source>
</evidence>
<comment type="caution">
    <text evidence="1">The sequence shown here is derived from an EMBL/GenBank/DDBJ whole genome shotgun (WGS) entry which is preliminary data.</text>
</comment>
<dbReference type="Proteomes" id="UP001596016">
    <property type="component" value="Unassembled WGS sequence"/>
</dbReference>
<evidence type="ECO:0000313" key="2">
    <source>
        <dbReference type="Proteomes" id="UP001596016"/>
    </source>
</evidence>